<dbReference type="GO" id="GO:0005524">
    <property type="term" value="F:ATP binding"/>
    <property type="evidence" value="ECO:0007669"/>
    <property type="project" value="UniProtKB-KW"/>
</dbReference>
<dbReference type="Gene3D" id="2.130.10.10">
    <property type="entry name" value="YVTN repeat-like/Quinoprotein amine dehydrogenase"/>
    <property type="match status" value="3"/>
</dbReference>
<dbReference type="Gene3D" id="1.20.5.1930">
    <property type="match status" value="1"/>
</dbReference>
<dbReference type="InterPro" id="IPR011110">
    <property type="entry name" value="Reg_prop"/>
</dbReference>
<organism evidence="11">
    <name type="scientific">uncultured bacterium Lac161</name>
    <dbReference type="NCBI Taxonomy" id="1403002"/>
    <lineage>
        <taxon>Bacteria</taxon>
        <taxon>environmental samples</taxon>
    </lineage>
</organism>
<keyword evidence="3" id="KW-0597">Phosphoprotein</keyword>
<keyword evidence="4" id="KW-0808">Transferase</keyword>
<dbReference type="EC" id="2.7.13.3" evidence="2"/>
<dbReference type="SUPFAM" id="SSF55874">
    <property type="entry name" value="ATPase domain of HSP90 chaperone/DNA topoisomerase II/histidine kinase"/>
    <property type="match status" value="1"/>
</dbReference>
<dbReference type="GO" id="GO:0016020">
    <property type="term" value="C:membrane"/>
    <property type="evidence" value="ECO:0007669"/>
    <property type="project" value="InterPro"/>
</dbReference>
<comment type="catalytic activity">
    <reaction evidence="1">
        <text>ATP + protein L-histidine = ADP + protein N-phospho-L-histidine.</text>
        <dbReference type="EC" id="2.7.13.3"/>
    </reaction>
</comment>
<evidence type="ECO:0000256" key="2">
    <source>
        <dbReference type="ARBA" id="ARBA00012438"/>
    </source>
</evidence>
<dbReference type="PANTHER" id="PTHR24421">
    <property type="entry name" value="NITRATE/NITRITE SENSOR PROTEIN NARX-RELATED"/>
    <property type="match status" value="1"/>
</dbReference>
<evidence type="ECO:0000256" key="8">
    <source>
        <dbReference type="ARBA" id="ARBA00023012"/>
    </source>
</evidence>
<dbReference type="AlphaFoldDB" id="A0A059Q9S9"/>
<evidence type="ECO:0000256" key="5">
    <source>
        <dbReference type="ARBA" id="ARBA00022741"/>
    </source>
</evidence>
<feature type="chain" id="PRO_5001579091" description="histidine kinase" evidence="9">
    <location>
        <begin position="28"/>
        <end position="1004"/>
    </location>
</feature>
<dbReference type="GO" id="GO:0000155">
    <property type="term" value="F:phosphorelay sensor kinase activity"/>
    <property type="evidence" value="ECO:0007669"/>
    <property type="project" value="InterPro"/>
</dbReference>
<dbReference type="Pfam" id="PF07495">
    <property type="entry name" value="Y_Y_Y"/>
    <property type="match status" value="1"/>
</dbReference>
<dbReference type="InterPro" id="IPR015943">
    <property type="entry name" value="WD40/YVTN_repeat-like_dom_sf"/>
</dbReference>
<dbReference type="SMART" id="SM00387">
    <property type="entry name" value="HATPase_c"/>
    <property type="match status" value="1"/>
</dbReference>
<proteinExistence type="predicted"/>
<dbReference type="InterPro" id="IPR011123">
    <property type="entry name" value="Y_Y_Y"/>
</dbReference>
<dbReference type="Pfam" id="PF07730">
    <property type="entry name" value="HisKA_3"/>
    <property type="match status" value="1"/>
</dbReference>
<keyword evidence="5" id="KW-0547">Nucleotide-binding</keyword>
<dbReference type="InterPro" id="IPR013783">
    <property type="entry name" value="Ig-like_fold"/>
</dbReference>
<name>A0A059Q9S9_9BACT</name>
<sequence>MNPWGRIASGMWAGIILCVCAHRPAIAAQPLSLGAAGGFLVEKVSTVPAMTVRAMVQTRDGYLWIGSYDALYRFDGVRLVTFNVANTPSLSSGSIRVLHEDQSGNLWIGTDDAGLARYRDGEFLRLGPEQGLTEPEVLSICEDGDGTIWIGTRRGLFAIGKGKMAAARRADVLMDHKVETLAAQPNGRLWIGTSKGLFRLDRDHSDPVGVLTNHYVQSLAIDSNETVWVTVNSRRNYRISPRGSETDVESRYLRYFWFRQGRSNDLWLAGPKGSLLHSTGGDLTNATAVAQFERPNITSICDDSDGNVWVGIESHGLYRLRRKRVVTLTGADGIPTENLTTIVEDSRGRIWLGTFGNGLLVAGGEGSPFERRAVPDVANITGLHETRDGTLWFGTYNGDRYRSVGAQFVAFTKGAAGCRVILEDRSGALWIGTLRDGVEWHQAGQVDRFTTRDGLSSDRITSLVQDKNGDVWVGTYRGLNRFSGGKIKRFAGDEALRDRSIRGLHADPDGTVWIGTSGAGLLRYRNEQLRTISSRNGLPSDTIESVIDDNEGRMWLATAGGIVCIPRDELEACADGRKGFVNCITLGTEDGMVLARCGTGFKPDCMKSRSGLLWFCTTGGLVVVDPATIRPRSQPPPVYIEEVIADDKPVPLRRGADDRTLTAVISPGTARVGFRYTALSLGAPERVQFRYRLESYDDDWVSARAAREAFYTHLPAGQYEFRVLATGKGGMPNEIGAALAVIVVPPWWQTWWFRAIAIVCLGGLIFGLYEYRVYQFSKARTTQELFARRLIESQEQERKRVAGELHDSLGQSLQIIKGRAQLGLGRGDQSNAHTKQLEEICEAATQAIHEVRAISHALRPAELDQLGLTRSLEWMARQAGATSQTRFACELENVDKLFPPEIEISLYRIAQEGFNNVLRHAEASEAILELKREDGVVRLSLFDNGRGFAKAVWTDSTPSRFGQGLTGIAERVKLLGGELDVQSAPGRGTRLTVTCKISTVPHEG</sequence>
<evidence type="ECO:0000256" key="3">
    <source>
        <dbReference type="ARBA" id="ARBA00022553"/>
    </source>
</evidence>
<dbReference type="InterPro" id="IPR011712">
    <property type="entry name" value="Sig_transdc_His_kin_sub3_dim/P"/>
</dbReference>
<dbReference type="Gene3D" id="3.30.565.10">
    <property type="entry name" value="Histidine kinase-like ATPase, C-terminal domain"/>
    <property type="match status" value="1"/>
</dbReference>
<evidence type="ECO:0000256" key="4">
    <source>
        <dbReference type="ARBA" id="ARBA00022679"/>
    </source>
</evidence>
<dbReference type="GO" id="GO:0046983">
    <property type="term" value="F:protein dimerization activity"/>
    <property type="evidence" value="ECO:0007669"/>
    <property type="project" value="InterPro"/>
</dbReference>
<accession>A0A059Q9S9</accession>
<dbReference type="Pfam" id="PF07494">
    <property type="entry name" value="Reg_prop"/>
    <property type="match status" value="8"/>
</dbReference>
<evidence type="ECO:0000256" key="7">
    <source>
        <dbReference type="ARBA" id="ARBA00022840"/>
    </source>
</evidence>
<keyword evidence="8" id="KW-0902">Two-component regulatory system</keyword>
<dbReference type="CDD" id="cd16917">
    <property type="entry name" value="HATPase_UhpB-NarQ-NarX-like"/>
    <property type="match status" value="1"/>
</dbReference>
<dbReference type="EMBL" id="KF255994">
    <property type="protein sequence ID" value="AGW45551.1"/>
    <property type="molecule type" value="Genomic_DNA"/>
</dbReference>
<dbReference type="InterPro" id="IPR050482">
    <property type="entry name" value="Sensor_HK_TwoCompSys"/>
</dbReference>
<dbReference type="Gene3D" id="2.60.40.10">
    <property type="entry name" value="Immunoglobulins"/>
    <property type="match status" value="1"/>
</dbReference>
<keyword evidence="9" id="KW-0732">Signal</keyword>
<dbReference type="PANTHER" id="PTHR24421:SF10">
    <property type="entry name" value="NITRATE_NITRITE SENSOR PROTEIN NARQ"/>
    <property type="match status" value="1"/>
</dbReference>
<evidence type="ECO:0000259" key="10">
    <source>
        <dbReference type="SMART" id="SM00387"/>
    </source>
</evidence>
<evidence type="ECO:0000256" key="1">
    <source>
        <dbReference type="ARBA" id="ARBA00000085"/>
    </source>
</evidence>
<evidence type="ECO:0000313" key="11">
    <source>
        <dbReference type="EMBL" id="AGW45551.1"/>
    </source>
</evidence>
<protein>
    <recommendedName>
        <fullName evidence="2">histidine kinase</fullName>
        <ecNumber evidence="2">2.7.13.3</ecNumber>
    </recommendedName>
</protein>
<keyword evidence="7" id="KW-0067">ATP-binding</keyword>
<evidence type="ECO:0000256" key="6">
    <source>
        <dbReference type="ARBA" id="ARBA00022777"/>
    </source>
</evidence>
<dbReference type="InterPro" id="IPR003594">
    <property type="entry name" value="HATPase_dom"/>
</dbReference>
<feature type="signal peptide" evidence="9">
    <location>
        <begin position="1"/>
        <end position="27"/>
    </location>
</feature>
<reference evidence="11" key="1">
    <citation type="submission" date="2013-06" db="EMBL/GenBank/DDBJ databases">
        <title>Functional metagenomics reveals novel beta-galactosidases not predictable from gene sequences.</title>
        <authorList>
            <person name="Cheng J."/>
            <person name="Engel K."/>
            <person name="Romantsov T."/>
            <person name="Neufeld J.D."/>
            <person name="Rose D.R."/>
            <person name="Charles T.C."/>
        </authorList>
    </citation>
    <scope>NUCLEOTIDE SEQUENCE</scope>
</reference>
<evidence type="ECO:0000256" key="9">
    <source>
        <dbReference type="SAM" id="SignalP"/>
    </source>
</evidence>
<dbReference type="InterPro" id="IPR036890">
    <property type="entry name" value="HATPase_C_sf"/>
</dbReference>
<keyword evidence="6 11" id="KW-0418">Kinase</keyword>
<dbReference type="Pfam" id="PF02518">
    <property type="entry name" value="HATPase_c"/>
    <property type="match status" value="1"/>
</dbReference>
<dbReference type="SUPFAM" id="SSF63829">
    <property type="entry name" value="Calcium-dependent phosphotriesterase"/>
    <property type="match status" value="3"/>
</dbReference>
<feature type="domain" description="Histidine kinase/HSP90-like ATPase" evidence="10">
    <location>
        <begin position="901"/>
        <end position="999"/>
    </location>
</feature>